<comment type="caution">
    <text evidence="1">The sequence shown here is derived from an EMBL/GenBank/DDBJ whole genome shotgun (WGS) entry which is preliminary data.</text>
</comment>
<dbReference type="AlphaFoldDB" id="A0ABD1E4Z8"/>
<sequence>MNIVLGGLRSTGLWSCNRHIFRDEEFTAPMPIDSSLRAEVETSVSTTQVKTWLSVQNEELIQARTSKDSSWEKDREEGMIQYLKYGTWEYDLCAGVDKEQNLMFVRPVRE</sequence>
<dbReference type="Proteomes" id="UP001566132">
    <property type="component" value="Unassembled WGS sequence"/>
</dbReference>
<reference evidence="1 2" key="1">
    <citation type="submission" date="2024-05" db="EMBL/GenBank/DDBJ databases">
        <title>Genetic variation in Jamaican populations of the coffee berry borer (Hypothenemus hampei).</title>
        <authorList>
            <person name="Errbii M."/>
            <person name="Myrie A."/>
        </authorList>
    </citation>
    <scope>NUCLEOTIDE SEQUENCE [LARGE SCALE GENOMIC DNA]</scope>
    <source>
        <strain evidence="1">JA-Hopewell-2020-01-JO</strain>
        <tissue evidence="1">Whole body</tissue>
    </source>
</reference>
<evidence type="ECO:0000313" key="1">
    <source>
        <dbReference type="EMBL" id="KAL1489753.1"/>
    </source>
</evidence>
<gene>
    <name evidence="1" type="ORF">ABEB36_013688</name>
</gene>
<dbReference type="EMBL" id="JBDJPC010000011">
    <property type="protein sequence ID" value="KAL1489753.1"/>
    <property type="molecule type" value="Genomic_DNA"/>
</dbReference>
<proteinExistence type="predicted"/>
<organism evidence="1 2">
    <name type="scientific">Hypothenemus hampei</name>
    <name type="common">Coffee berry borer</name>
    <dbReference type="NCBI Taxonomy" id="57062"/>
    <lineage>
        <taxon>Eukaryota</taxon>
        <taxon>Metazoa</taxon>
        <taxon>Ecdysozoa</taxon>
        <taxon>Arthropoda</taxon>
        <taxon>Hexapoda</taxon>
        <taxon>Insecta</taxon>
        <taxon>Pterygota</taxon>
        <taxon>Neoptera</taxon>
        <taxon>Endopterygota</taxon>
        <taxon>Coleoptera</taxon>
        <taxon>Polyphaga</taxon>
        <taxon>Cucujiformia</taxon>
        <taxon>Curculionidae</taxon>
        <taxon>Scolytinae</taxon>
        <taxon>Hypothenemus</taxon>
    </lineage>
</organism>
<protein>
    <submittedName>
        <fullName evidence="1">Uncharacterized protein</fullName>
    </submittedName>
</protein>
<keyword evidence="2" id="KW-1185">Reference proteome</keyword>
<evidence type="ECO:0000313" key="2">
    <source>
        <dbReference type="Proteomes" id="UP001566132"/>
    </source>
</evidence>
<accession>A0ABD1E4Z8</accession>
<name>A0ABD1E4Z8_HYPHA</name>